<dbReference type="AlphaFoldDB" id="A0A4U0U485"/>
<dbReference type="Proteomes" id="UP000310066">
    <property type="component" value="Unassembled WGS sequence"/>
</dbReference>
<accession>A0A4U0U485</accession>
<feature type="region of interest" description="Disordered" evidence="5">
    <location>
        <begin position="940"/>
        <end position="971"/>
    </location>
</feature>
<feature type="region of interest" description="Disordered" evidence="5">
    <location>
        <begin position="752"/>
        <end position="787"/>
    </location>
</feature>
<dbReference type="Pfam" id="PF08314">
    <property type="entry name" value="Sec39"/>
    <property type="match status" value="1"/>
</dbReference>
<protein>
    <recommendedName>
        <fullName evidence="6">Sec39 domain-containing protein</fullName>
    </recommendedName>
</protein>
<keyword evidence="3" id="KW-0256">Endoplasmic reticulum</keyword>
<dbReference type="PANTHER" id="PTHR40787:SF3">
    <property type="entry name" value="PROTEIN TRANSPORT PROTEIN SEC39"/>
    <property type="match status" value="1"/>
</dbReference>
<dbReference type="InterPro" id="IPR013244">
    <property type="entry name" value="Sec39_domain"/>
</dbReference>
<evidence type="ECO:0000259" key="6">
    <source>
        <dbReference type="Pfam" id="PF08314"/>
    </source>
</evidence>
<name>A0A4U0U485_9PEZI</name>
<evidence type="ECO:0000256" key="3">
    <source>
        <dbReference type="ARBA" id="ARBA00022824"/>
    </source>
</evidence>
<evidence type="ECO:0000256" key="5">
    <source>
        <dbReference type="SAM" id="MobiDB-lite"/>
    </source>
</evidence>
<reference evidence="7 8" key="1">
    <citation type="submission" date="2017-03" db="EMBL/GenBank/DDBJ databases">
        <title>Genomes of endolithic fungi from Antarctica.</title>
        <authorList>
            <person name="Coleine C."/>
            <person name="Masonjones S."/>
            <person name="Stajich J.E."/>
        </authorList>
    </citation>
    <scope>NUCLEOTIDE SEQUENCE [LARGE SCALE GENOMIC DNA]</scope>
    <source>
        <strain evidence="7 8">CCFEE 5311</strain>
    </source>
</reference>
<proteinExistence type="predicted"/>
<keyword evidence="4" id="KW-0653">Protein transport</keyword>
<dbReference type="GO" id="GO:0005783">
    <property type="term" value="C:endoplasmic reticulum"/>
    <property type="evidence" value="ECO:0007669"/>
    <property type="project" value="UniProtKB-SubCell"/>
</dbReference>
<comment type="caution">
    <text evidence="7">The sequence shown here is derived from an EMBL/GenBank/DDBJ whole genome shotgun (WGS) entry which is preliminary data.</text>
</comment>
<evidence type="ECO:0000313" key="8">
    <source>
        <dbReference type="Proteomes" id="UP000310066"/>
    </source>
</evidence>
<dbReference type="OrthoDB" id="3434013at2759"/>
<sequence>MAKQLSSAQCILLTVHYASSANIKALHSFTPTRSDVLEPDLILRILLTYLPESVEPREYSSYVEEVASRLYLDYEREEVDVDLSPVKHLSEEQAEKQVKRLHLREYKPMVFPPSASNDLFNRFLISRGLLMDEQAGLLNLVPHLVEPFLSRNDYLRTWYISVVLPIVRLELDYYGDQPDSKVPQMSLSDFANQDSAKGIEFLLRKALEMDGTVPMVEHSNTSIGRDVKGLVGPWMYGHTERKRRKMNPESQESARSAPDTVGQGGPVGTARKVPLDGITDEDKTGHDWEGMFRWMVTNANRDLTVIAHLIEDWDGPSDVDLGGFSEGGREYIDEEVLRKLELQYAQAAFAACYAAEGDTQEIIRGAHGILARLAELLDFLPPPDLASSVDSLPRVERQLTELGTSDSVNNLTSQRLLEPEHPLTTPRMETYMLLQMLVYSTYQLAGLGLNLALIDVAKLLFYASAEEQLAVLQKVLHGLTEHGSKKDEAEWDAQRKKLMWLWNWGIDVDDEQAQTGAGVLGRIKRELFEEEMLKVFIDTGLNEVDPGKNAEVLAPAGYSMAIKLYLSDQLATKHLPEGDVQRVVLAKAMEAYDGASNGNRTRGGMKKANDIINAYKPKFGQSIPFRQAISLLAATHALSFYSLKLQHGVPFQPVTIRVSSDPIGLIDKVLEQNAGSYSKLDDLIEIARNLVAAGLPPSEEEGKVVEVSKEEMARRKTEAERRVTFTAVEAALGEDDFETAYSYVVNRLTPSGADLTASTPAKTAQHAKSNGRNSFSASSRATKQEQVEDDVSWRAAFLAGRFRPSTTSTPPTLRRLEQRTELLSLALLLAPTAQLTDILAAWRRCEEEMTALQTSQQQAVDEFDDHADKRSALPGNFTISGEQPEMVLNQKRREMGRMTGGTGGGGGGTGEGEVPMSMFDLTRSAASAFSRNAFPLRAGSLAQRSTTETEGLEGSVESLASGGSGEQERVRKRDMVANAVSGGLASGLGWVLGATPEQGR</sequence>
<comment type="subcellular location">
    <subcellularLocation>
        <location evidence="1">Endoplasmic reticulum</location>
    </subcellularLocation>
</comment>
<evidence type="ECO:0000313" key="7">
    <source>
        <dbReference type="EMBL" id="TKA29910.1"/>
    </source>
</evidence>
<gene>
    <name evidence="7" type="ORF">B0A54_15036</name>
</gene>
<dbReference type="EMBL" id="NAJP01000106">
    <property type="protein sequence ID" value="TKA29910.1"/>
    <property type="molecule type" value="Genomic_DNA"/>
</dbReference>
<feature type="region of interest" description="Disordered" evidence="5">
    <location>
        <begin position="239"/>
        <end position="280"/>
    </location>
</feature>
<evidence type="ECO:0000256" key="4">
    <source>
        <dbReference type="ARBA" id="ARBA00022927"/>
    </source>
</evidence>
<feature type="domain" description="Sec39" evidence="6">
    <location>
        <begin position="11"/>
        <end position="860"/>
    </location>
</feature>
<keyword evidence="2" id="KW-0813">Transport</keyword>
<evidence type="ECO:0000256" key="2">
    <source>
        <dbReference type="ARBA" id="ARBA00022448"/>
    </source>
</evidence>
<evidence type="ECO:0000256" key="1">
    <source>
        <dbReference type="ARBA" id="ARBA00004240"/>
    </source>
</evidence>
<dbReference type="PANTHER" id="PTHR40787">
    <property type="entry name" value="SECRETED PROTEIN"/>
    <property type="match status" value="1"/>
</dbReference>
<dbReference type="STRING" id="329885.A0A4U0U485"/>
<dbReference type="GO" id="GO:0006890">
    <property type="term" value="P:retrograde vesicle-mediated transport, Golgi to endoplasmic reticulum"/>
    <property type="evidence" value="ECO:0007669"/>
    <property type="project" value="InterPro"/>
</dbReference>
<feature type="compositionally biased region" description="Polar residues" evidence="5">
    <location>
        <begin position="756"/>
        <end position="781"/>
    </location>
</feature>
<dbReference type="GO" id="GO:0015031">
    <property type="term" value="P:protein transport"/>
    <property type="evidence" value="ECO:0007669"/>
    <property type="project" value="UniProtKB-KW"/>
</dbReference>
<organism evidence="7 8">
    <name type="scientific">Friedmanniomyces endolithicus</name>
    <dbReference type="NCBI Taxonomy" id="329885"/>
    <lineage>
        <taxon>Eukaryota</taxon>
        <taxon>Fungi</taxon>
        <taxon>Dikarya</taxon>
        <taxon>Ascomycota</taxon>
        <taxon>Pezizomycotina</taxon>
        <taxon>Dothideomycetes</taxon>
        <taxon>Dothideomycetidae</taxon>
        <taxon>Mycosphaerellales</taxon>
        <taxon>Teratosphaeriaceae</taxon>
        <taxon>Friedmanniomyces</taxon>
    </lineage>
</organism>